<keyword evidence="3" id="KW-0675">Receptor</keyword>
<feature type="signal peptide" evidence="2">
    <location>
        <begin position="1"/>
        <end position="26"/>
    </location>
</feature>
<dbReference type="InterPro" id="IPR005064">
    <property type="entry name" value="BUG"/>
</dbReference>
<evidence type="ECO:0000313" key="3">
    <source>
        <dbReference type="EMBL" id="PTM61348.1"/>
    </source>
</evidence>
<evidence type="ECO:0000313" key="4">
    <source>
        <dbReference type="Proteomes" id="UP000241808"/>
    </source>
</evidence>
<dbReference type="PANTHER" id="PTHR42928">
    <property type="entry name" value="TRICARBOXYLATE-BINDING PROTEIN"/>
    <property type="match status" value="1"/>
</dbReference>
<keyword evidence="4" id="KW-1185">Reference proteome</keyword>
<reference evidence="3 4" key="1">
    <citation type="submission" date="2018-04" db="EMBL/GenBank/DDBJ databases">
        <title>Genomic Encyclopedia of Archaeal and Bacterial Type Strains, Phase II (KMG-II): from individual species to whole genera.</title>
        <authorList>
            <person name="Goeker M."/>
        </authorList>
    </citation>
    <scope>NUCLEOTIDE SEQUENCE [LARGE SCALE GENOMIC DNA]</scope>
    <source>
        <strain evidence="3 4">DSM 25521</strain>
    </source>
</reference>
<dbReference type="SUPFAM" id="SSF53850">
    <property type="entry name" value="Periplasmic binding protein-like II"/>
    <property type="match status" value="1"/>
</dbReference>
<gene>
    <name evidence="3" type="ORF">C8P69_10115</name>
</gene>
<feature type="chain" id="PRO_5015412361" evidence="2">
    <location>
        <begin position="27"/>
        <end position="329"/>
    </location>
</feature>
<dbReference type="EMBL" id="PZZL01000001">
    <property type="protein sequence ID" value="PTM61348.1"/>
    <property type="molecule type" value="Genomic_DNA"/>
</dbReference>
<dbReference type="PANTHER" id="PTHR42928:SF5">
    <property type="entry name" value="BLR1237 PROTEIN"/>
    <property type="match status" value="1"/>
</dbReference>
<protein>
    <submittedName>
        <fullName evidence="3">Tripartite-type tricarboxylate transporter receptor subunit TctC</fullName>
    </submittedName>
</protein>
<dbReference type="RefSeq" id="WP_108173830.1">
    <property type="nucleotide sequence ID" value="NZ_PZZL01000001.1"/>
</dbReference>
<evidence type="ECO:0000256" key="1">
    <source>
        <dbReference type="ARBA" id="ARBA00006987"/>
    </source>
</evidence>
<dbReference type="Gene3D" id="3.40.190.150">
    <property type="entry name" value="Bordetella uptake gene, domain 1"/>
    <property type="match status" value="1"/>
</dbReference>
<comment type="caution">
    <text evidence="3">The sequence shown here is derived from an EMBL/GenBank/DDBJ whole genome shotgun (WGS) entry which is preliminary data.</text>
</comment>
<organism evidence="3 4">
    <name type="scientific">Phreatobacter oligotrophus</name>
    <dbReference type="NCBI Taxonomy" id="1122261"/>
    <lineage>
        <taxon>Bacteria</taxon>
        <taxon>Pseudomonadati</taxon>
        <taxon>Pseudomonadota</taxon>
        <taxon>Alphaproteobacteria</taxon>
        <taxon>Hyphomicrobiales</taxon>
        <taxon>Phreatobacteraceae</taxon>
        <taxon>Phreatobacter</taxon>
    </lineage>
</organism>
<dbReference type="Proteomes" id="UP000241808">
    <property type="component" value="Unassembled WGS sequence"/>
</dbReference>
<keyword evidence="2" id="KW-0732">Signal</keyword>
<dbReference type="Gene3D" id="3.40.190.10">
    <property type="entry name" value="Periplasmic binding protein-like II"/>
    <property type="match status" value="1"/>
</dbReference>
<dbReference type="PIRSF" id="PIRSF017082">
    <property type="entry name" value="YflP"/>
    <property type="match status" value="1"/>
</dbReference>
<dbReference type="CDD" id="cd07012">
    <property type="entry name" value="PBP2_Bug_TTT"/>
    <property type="match status" value="1"/>
</dbReference>
<sequence length="329" mass="34308">MTMKAFRRTLAALVLVASAGASPALAQYPNRPITITVGFAAGGTSDVAARILAERLSRSLETPVVVENRAGAGGSVAAAATARATPDGYTIMLSDPGAFAINPIVFPQTARYDPLADFTPIALVGQSPLVLVVPANRPFRTLPDLNAHLRANAARTSYASSGNGGITQFGAELYLKRAGDLTALHVPYRGGAPMMEALYKGEAYFGVAVLASAVSFIEAGSVRALALAAPSSTASVGAVPSLETLGFPGTTMTSWVIMIGPKGMPDDVVVKLNAAINDALRDPAVRERLQRAGIETYTPATPAETGSYLKAEVERYRAYQGELGDRLSR</sequence>
<dbReference type="AlphaFoldDB" id="A0A2T4ZH86"/>
<comment type="similarity">
    <text evidence="1">Belongs to the UPF0065 (bug) family.</text>
</comment>
<dbReference type="InterPro" id="IPR042100">
    <property type="entry name" value="Bug_dom1"/>
</dbReference>
<name>A0A2T4ZH86_9HYPH</name>
<evidence type="ECO:0000256" key="2">
    <source>
        <dbReference type="SAM" id="SignalP"/>
    </source>
</evidence>
<accession>A0A2T4ZH86</accession>
<dbReference type="OrthoDB" id="7250553at2"/>
<dbReference type="Pfam" id="PF03401">
    <property type="entry name" value="TctC"/>
    <property type="match status" value="1"/>
</dbReference>
<proteinExistence type="inferred from homology"/>